<name>A0A5C1A3J4_9BACT</name>
<accession>A0A5C1A3J4</accession>
<dbReference type="EMBL" id="CP042425">
    <property type="protein sequence ID" value="QEL13671.1"/>
    <property type="molecule type" value="Genomic_DNA"/>
</dbReference>
<dbReference type="RefSeq" id="WP_168218771.1">
    <property type="nucleotide sequence ID" value="NZ_CP042425.1"/>
</dbReference>
<evidence type="ECO:0000259" key="1">
    <source>
        <dbReference type="Pfam" id="PF04256"/>
    </source>
</evidence>
<evidence type="ECO:0000313" key="3">
    <source>
        <dbReference type="EMBL" id="QEL13671.1"/>
    </source>
</evidence>
<dbReference type="Pfam" id="PF04256">
    <property type="entry name" value="DUF434"/>
    <property type="match status" value="1"/>
</dbReference>
<feature type="domain" description="DUF434" evidence="1">
    <location>
        <begin position="26"/>
        <end position="79"/>
    </location>
</feature>
<dbReference type="Proteomes" id="UP000324974">
    <property type="component" value="Chromosome"/>
</dbReference>
<dbReference type="PANTHER" id="PTHR42252">
    <property type="entry name" value="DUF5616 DOMAIN-CONTAINING PROTEIN"/>
    <property type="match status" value="1"/>
</dbReference>
<dbReference type="InterPro" id="IPR041652">
    <property type="entry name" value="DUF5616"/>
</dbReference>
<sequence>MPDTRKHRGPGPQDAEWFGPEARPALAAATADLSWLLSRGYAEPSSLKLVGDRYRLVERQRTAVRRSGCSDAAFADRRGRRVDHQTLGGRPLRIDGFNLVLTLESALGGGVVVGGRDGCFRDLASVHGTYRRVAETRPALELAAKWLKAWGAGPCVWLLDAPVSNSGRLAEMVRAVDPSWSAEVVPDPDAILSQPGDLVVTADAAILDRCDGWVNLARGLVEAAVPTAFIVDLG</sequence>
<gene>
    <name evidence="3" type="ORF">PX52LOC_00529</name>
</gene>
<evidence type="ECO:0000259" key="2">
    <source>
        <dbReference type="Pfam" id="PF18481"/>
    </source>
</evidence>
<organism evidence="3 4">
    <name type="scientific">Limnoglobus roseus</name>
    <dbReference type="NCBI Taxonomy" id="2598579"/>
    <lineage>
        <taxon>Bacteria</taxon>
        <taxon>Pseudomonadati</taxon>
        <taxon>Planctomycetota</taxon>
        <taxon>Planctomycetia</taxon>
        <taxon>Gemmatales</taxon>
        <taxon>Gemmataceae</taxon>
        <taxon>Limnoglobus</taxon>
    </lineage>
</organism>
<feature type="domain" description="DUF5616" evidence="2">
    <location>
        <begin position="86"/>
        <end position="218"/>
    </location>
</feature>
<dbReference type="Pfam" id="PF18481">
    <property type="entry name" value="DUF5616"/>
    <property type="match status" value="1"/>
</dbReference>
<keyword evidence="4" id="KW-1185">Reference proteome</keyword>
<reference evidence="4" key="1">
    <citation type="submission" date="2019-08" db="EMBL/GenBank/DDBJ databases">
        <title>Limnoglobus roseus gen. nov., sp. nov., a novel freshwater planctomycete with a giant genome from the family Gemmataceae.</title>
        <authorList>
            <person name="Kulichevskaya I.S."/>
            <person name="Naumoff D.G."/>
            <person name="Miroshnikov K."/>
            <person name="Ivanova A."/>
            <person name="Philippov D.A."/>
            <person name="Hakobyan A."/>
            <person name="Rijpstra I.C."/>
            <person name="Sinninghe Damste J.S."/>
            <person name="Liesack W."/>
            <person name="Dedysh S.N."/>
        </authorList>
    </citation>
    <scope>NUCLEOTIDE SEQUENCE [LARGE SCALE GENOMIC DNA]</scope>
    <source>
        <strain evidence="4">PX52</strain>
    </source>
</reference>
<proteinExistence type="predicted"/>
<dbReference type="PANTHER" id="PTHR42252:SF1">
    <property type="entry name" value="DUF434 DOMAIN-CONTAINING PROTEIN"/>
    <property type="match status" value="1"/>
</dbReference>
<evidence type="ECO:0008006" key="5">
    <source>
        <dbReference type="Google" id="ProtNLM"/>
    </source>
</evidence>
<evidence type="ECO:0000313" key="4">
    <source>
        <dbReference type="Proteomes" id="UP000324974"/>
    </source>
</evidence>
<dbReference type="AlphaFoldDB" id="A0A5C1A3J4"/>
<dbReference type="KEGG" id="lrs:PX52LOC_00529"/>
<protein>
    <recommendedName>
        <fullName evidence="5">DUF434 domain-containing protein</fullName>
    </recommendedName>
</protein>
<dbReference type="InterPro" id="IPR007368">
    <property type="entry name" value="DUF434"/>
</dbReference>